<dbReference type="AlphaFoldDB" id="A0A1I8JNN6"/>
<sequence>MQIEIQRLLQLLMLCSDISPAAAPTAGVNSTRSWYLYQTPALGSTRPPHSTRRQQGPFVTIELLQTSGRLQRARPAAMPWQREMSTNAPPANPPPLTGSNAALFIEGCFDAMQSSVSARILVAGAVGISYVVLMDPKFQEAHEKS</sequence>
<organism evidence="2 3">
    <name type="scientific">Macrostomum lignano</name>
    <dbReference type="NCBI Taxonomy" id="282301"/>
    <lineage>
        <taxon>Eukaryota</taxon>
        <taxon>Metazoa</taxon>
        <taxon>Spiralia</taxon>
        <taxon>Lophotrochozoa</taxon>
        <taxon>Platyhelminthes</taxon>
        <taxon>Rhabditophora</taxon>
        <taxon>Macrostomorpha</taxon>
        <taxon>Macrostomida</taxon>
        <taxon>Macrostomidae</taxon>
        <taxon>Macrostomum</taxon>
    </lineage>
</organism>
<keyword evidence="2" id="KW-1185">Reference proteome</keyword>
<feature type="signal peptide" evidence="1">
    <location>
        <begin position="1"/>
        <end position="23"/>
    </location>
</feature>
<proteinExistence type="predicted"/>
<keyword evidence="1" id="KW-0732">Signal</keyword>
<accession>A0A1I8JNN6</accession>
<dbReference type="WBParaSite" id="snap_masked-unitig_25540-processed-gene-0.0-mRNA-1">
    <property type="protein sequence ID" value="snap_masked-unitig_25540-processed-gene-0.0-mRNA-1"/>
    <property type="gene ID" value="snap_masked-unitig_25540-processed-gene-0.0"/>
</dbReference>
<feature type="chain" id="PRO_5009321917" evidence="1">
    <location>
        <begin position="24"/>
        <end position="145"/>
    </location>
</feature>
<name>A0A1I8JNN6_9PLAT</name>
<evidence type="ECO:0000256" key="1">
    <source>
        <dbReference type="SAM" id="SignalP"/>
    </source>
</evidence>
<evidence type="ECO:0000313" key="2">
    <source>
        <dbReference type="Proteomes" id="UP000095280"/>
    </source>
</evidence>
<evidence type="ECO:0000313" key="3">
    <source>
        <dbReference type="WBParaSite" id="snap_masked-unitig_25540-processed-gene-0.0-mRNA-1"/>
    </source>
</evidence>
<reference evidence="3" key="1">
    <citation type="submission" date="2016-11" db="UniProtKB">
        <authorList>
            <consortium name="WormBaseParasite"/>
        </authorList>
    </citation>
    <scope>IDENTIFICATION</scope>
</reference>
<protein>
    <submittedName>
        <fullName evidence="3">TOM core complex subunit Tom6</fullName>
    </submittedName>
</protein>
<dbReference type="Proteomes" id="UP000095280">
    <property type="component" value="Unplaced"/>
</dbReference>